<protein>
    <recommendedName>
        <fullName evidence="2">MEMO1 family protein GETHLI_23870</fullName>
    </recommendedName>
</protein>
<dbReference type="PANTHER" id="PTHR11060:SF0">
    <property type="entry name" value="PROTEIN MEMO1"/>
    <property type="match status" value="1"/>
</dbReference>
<reference evidence="3 4" key="1">
    <citation type="journal article" date="2023" name="Antonie Van Leeuwenhoek">
        <title>Mesoterricola silvestris gen. nov., sp. nov., Mesoterricola sediminis sp. nov., Geothrix oryzae sp. nov., Geothrix edaphica sp. nov., Geothrix rubra sp. nov., and Geothrix limicola sp. nov., six novel members of Acidobacteriota isolated from soils.</title>
        <authorList>
            <person name="Itoh H."/>
            <person name="Sugisawa Y."/>
            <person name="Mise K."/>
            <person name="Xu Z."/>
            <person name="Kuniyasu M."/>
            <person name="Ushijima N."/>
            <person name="Kawano K."/>
            <person name="Kobayashi E."/>
            <person name="Shiratori Y."/>
            <person name="Masuda Y."/>
            <person name="Senoo K."/>
        </authorList>
    </citation>
    <scope>NUCLEOTIDE SEQUENCE [LARGE SCALE GENOMIC DNA]</scope>
    <source>
        <strain evidence="3 4">Red804</strain>
    </source>
</reference>
<name>A0ABQ5QGB0_9BACT</name>
<dbReference type="EMBL" id="BSDE01000004">
    <property type="protein sequence ID" value="GLH73885.1"/>
    <property type="molecule type" value="Genomic_DNA"/>
</dbReference>
<organism evidence="3 4">
    <name type="scientific">Geothrix limicola</name>
    <dbReference type="NCBI Taxonomy" id="2927978"/>
    <lineage>
        <taxon>Bacteria</taxon>
        <taxon>Pseudomonadati</taxon>
        <taxon>Acidobacteriota</taxon>
        <taxon>Holophagae</taxon>
        <taxon>Holophagales</taxon>
        <taxon>Holophagaceae</taxon>
        <taxon>Geothrix</taxon>
    </lineage>
</organism>
<evidence type="ECO:0000313" key="3">
    <source>
        <dbReference type="EMBL" id="GLH73885.1"/>
    </source>
</evidence>
<proteinExistence type="inferred from homology"/>
<accession>A0ABQ5QGB0</accession>
<dbReference type="Proteomes" id="UP001165069">
    <property type="component" value="Unassembled WGS sequence"/>
</dbReference>
<comment type="similarity">
    <text evidence="1 2">Belongs to the MEMO1 family.</text>
</comment>
<dbReference type="InterPro" id="IPR002737">
    <property type="entry name" value="MEMO1_fam"/>
</dbReference>
<gene>
    <name evidence="3" type="ORF">GETHLI_23870</name>
</gene>
<dbReference type="NCBIfam" id="TIGR04336">
    <property type="entry name" value="AmmeMemoSam_B"/>
    <property type="match status" value="1"/>
</dbReference>
<dbReference type="RefSeq" id="WP_285575555.1">
    <property type="nucleotide sequence ID" value="NZ_BSDE01000004.1"/>
</dbReference>
<keyword evidence="4" id="KW-1185">Reference proteome</keyword>
<comment type="caution">
    <text evidence="3">The sequence shown here is derived from an EMBL/GenBank/DDBJ whole genome shotgun (WGS) entry which is preliminary data.</text>
</comment>
<dbReference type="Pfam" id="PF01875">
    <property type="entry name" value="Memo"/>
    <property type="match status" value="1"/>
</dbReference>
<evidence type="ECO:0000256" key="2">
    <source>
        <dbReference type="HAMAP-Rule" id="MF_00055"/>
    </source>
</evidence>
<sequence>MLTVRPPSVAGRFYPGNPARLREDVDRMLAVVYVPPEEPMPKALIVPHAGYPYSGPVAASAYARLLHEGSTLERVILLGPSHHAAFHGMALPESGGFETPLGTVDLDQEALTSLPHIRRSEAIHRPEHSLEVQLPFLQVVAPKAQLVPLLVGEATPFQIAEVLKALWGGPETVLVVSSDLSHYLPYRVGRAMDEETVRRILHLDTSLESERACGATPVAGFLEAAKRRKLHPVLLDLRSSGDTAGDMEEVVGYGAFAFFETEPS</sequence>
<dbReference type="PANTHER" id="PTHR11060">
    <property type="entry name" value="PROTEIN MEMO1"/>
    <property type="match status" value="1"/>
</dbReference>
<dbReference type="CDD" id="cd07361">
    <property type="entry name" value="MEMO_like"/>
    <property type="match status" value="1"/>
</dbReference>
<dbReference type="Gene3D" id="3.40.830.10">
    <property type="entry name" value="LigB-like"/>
    <property type="match status" value="1"/>
</dbReference>
<dbReference type="HAMAP" id="MF_00055">
    <property type="entry name" value="MEMO1"/>
    <property type="match status" value="1"/>
</dbReference>
<evidence type="ECO:0000256" key="1">
    <source>
        <dbReference type="ARBA" id="ARBA00006315"/>
    </source>
</evidence>
<evidence type="ECO:0000313" key="4">
    <source>
        <dbReference type="Proteomes" id="UP001165069"/>
    </source>
</evidence>